<gene>
    <name evidence="2" type="ORF">CGXH109_LOCUS133345</name>
</gene>
<comment type="caution">
    <text evidence="2">The sequence shown here is derived from an EMBL/GenBank/DDBJ whole genome shotgun (WGS) entry which is preliminary data.</text>
</comment>
<organism evidence="2 3">
    <name type="scientific">Colletotrichum noveboracense</name>
    <dbReference type="NCBI Taxonomy" id="2664923"/>
    <lineage>
        <taxon>Eukaryota</taxon>
        <taxon>Fungi</taxon>
        <taxon>Dikarya</taxon>
        <taxon>Ascomycota</taxon>
        <taxon>Pezizomycotina</taxon>
        <taxon>Sordariomycetes</taxon>
        <taxon>Hypocreomycetidae</taxon>
        <taxon>Glomerellales</taxon>
        <taxon>Glomerellaceae</taxon>
        <taxon>Colletotrichum</taxon>
        <taxon>Colletotrichum gloeosporioides species complex</taxon>
    </lineage>
</organism>
<evidence type="ECO:0000313" key="3">
    <source>
        <dbReference type="Proteomes" id="UP001152533"/>
    </source>
</evidence>
<name>A0A9W4S6Q3_9PEZI</name>
<sequence length="174" mass="18844">MSHFNMGLWMRTDDAEVASRLGSPSCSSFSLSVLLVPLASEPPIHPPSLLSLLPHHTLHHHLLTGVPFSASSPFARFIYPPVDFSLFSRPATVSPSLWLYPADTHTLSLSLTQHTNTRLNNSIIASPNISSRSCPVDPALSTASTRPLSGSQQQHDKGPAKALRCPPDFPFFPG</sequence>
<feature type="compositionally biased region" description="Polar residues" evidence="1">
    <location>
        <begin position="141"/>
        <end position="153"/>
    </location>
</feature>
<proteinExistence type="predicted"/>
<evidence type="ECO:0000313" key="2">
    <source>
        <dbReference type="EMBL" id="CAI0653975.1"/>
    </source>
</evidence>
<feature type="region of interest" description="Disordered" evidence="1">
    <location>
        <begin position="131"/>
        <end position="174"/>
    </location>
</feature>
<protein>
    <submittedName>
        <fullName evidence="2">Uncharacterized protein</fullName>
    </submittedName>
</protein>
<keyword evidence="3" id="KW-1185">Reference proteome</keyword>
<dbReference type="Proteomes" id="UP001152533">
    <property type="component" value="Unassembled WGS sequence"/>
</dbReference>
<dbReference type="EMBL" id="CAMGZC010001895">
    <property type="protein sequence ID" value="CAI0653975.1"/>
    <property type="molecule type" value="Genomic_DNA"/>
</dbReference>
<dbReference type="AlphaFoldDB" id="A0A9W4S6Q3"/>
<accession>A0A9W4S6Q3</accession>
<evidence type="ECO:0000256" key="1">
    <source>
        <dbReference type="SAM" id="MobiDB-lite"/>
    </source>
</evidence>
<reference evidence="2" key="1">
    <citation type="submission" date="2022-08" db="EMBL/GenBank/DDBJ databases">
        <authorList>
            <person name="Giroux E."/>
            <person name="Giroux E."/>
        </authorList>
    </citation>
    <scope>NUCLEOTIDE SEQUENCE</scope>
    <source>
        <strain evidence="2">H1091258</strain>
    </source>
</reference>